<dbReference type="AlphaFoldDB" id="A0A1F5YK32"/>
<protein>
    <recommendedName>
        <fullName evidence="1">YprB ribonuclease H-like domain-containing protein</fullName>
    </recommendedName>
</protein>
<evidence type="ECO:0000313" key="2">
    <source>
        <dbReference type="EMBL" id="OGG00433.1"/>
    </source>
</evidence>
<dbReference type="InterPro" id="IPR036397">
    <property type="entry name" value="RNaseH_sf"/>
</dbReference>
<organism evidence="2 3">
    <name type="scientific">Candidatus Gottesmanbacteria bacterium RBG_13_37_7</name>
    <dbReference type="NCBI Taxonomy" id="1798369"/>
    <lineage>
        <taxon>Bacteria</taxon>
        <taxon>Candidatus Gottesmaniibacteriota</taxon>
    </lineage>
</organism>
<dbReference type="SUPFAM" id="SSF53098">
    <property type="entry name" value="Ribonuclease H-like"/>
    <property type="match status" value="1"/>
</dbReference>
<dbReference type="Gene3D" id="3.30.420.10">
    <property type="entry name" value="Ribonuclease H-like superfamily/Ribonuclease H"/>
    <property type="match status" value="1"/>
</dbReference>
<comment type="caution">
    <text evidence="2">The sequence shown here is derived from an EMBL/GenBank/DDBJ whole genome shotgun (WGS) entry which is preliminary data.</text>
</comment>
<dbReference type="EMBL" id="MFIY01000009">
    <property type="protein sequence ID" value="OGG00433.1"/>
    <property type="molecule type" value="Genomic_DNA"/>
</dbReference>
<dbReference type="GO" id="GO:0003676">
    <property type="term" value="F:nucleic acid binding"/>
    <property type="evidence" value="ECO:0007669"/>
    <property type="project" value="InterPro"/>
</dbReference>
<name>A0A1F5YK32_9BACT</name>
<reference evidence="2 3" key="1">
    <citation type="journal article" date="2016" name="Nat. Commun.">
        <title>Thousands of microbial genomes shed light on interconnected biogeochemical processes in an aquifer system.</title>
        <authorList>
            <person name="Anantharaman K."/>
            <person name="Brown C.T."/>
            <person name="Hug L.A."/>
            <person name="Sharon I."/>
            <person name="Castelle C.J."/>
            <person name="Probst A.J."/>
            <person name="Thomas B.C."/>
            <person name="Singh A."/>
            <person name="Wilkins M.J."/>
            <person name="Karaoz U."/>
            <person name="Brodie E.L."/>
            <person name="Williams K.H."/>
            <person name="Hubbard S.S."/>
            <person name="Banfield J.F."/>
        </authorList>
    </citation>
    <scope>NUCLEOTIDE SEQUENCE [LARGE SCALE GENOMIC DNA]</scope>
</reference>
<dbReference type="InterPro" id="IPR012337">
    <property type="entry name" value="RNaseH-like_sf"/>
</dbReference>
<evidence type="ECO:0000313" key="3">
    <source>
        <dbReference type="Proteomes" id="UP000178230"/>
    </source>
</evidence>
<feature type="domain" description="YprB ribonuclease H-like" evidence="1">
    <location>
        <begin position="22"/>
        <end position="151"/>
    </location>
</feature>
<dbReference type="InterPro" id="IPR038720">
    <property type="entry name" value="YprB_RNase_H-like_dom"/>
</dbReference>
<accession>A0A1F5YK32</accession>
<proteinExistence type="predicted"/>
<gene>
    <name evidence="2" type="ORF">A2Y99_00435</name>
</gene>
<sequence length="190" mass="21922">MTHPIVLDLETQYSFKDVNNDHRKLKVSLVGIYDYGTKCYETYLENELSSLFKKLEHASYLIGFNIRKFDLPVLSPYYVGRTDQFATIDILSEVEKSLGFRISLDSLAFATLGKKKSGHGFLAINYFQKGEMEKLKKYCLDDVRITRELFEYGKKEGHLYYFDAKGKKEIPVQLTSQKKVQSAVSLSLPF</sequence>
<dbReference type="Proteomes" id="UP000178230">
    <property type="component" value="Unassembled WGS sequence"/>
</dbReference>
<dbReference type="Pfam" id="PF13482">
    <property type="entry name" value="RNase_H_2"/>
    <property type="match status" value="1"/>
</dbReference>
<evidence type="ECO:0000259" key="1">
    <source>
        <dbReference type="Pfam" id="PF13482"/>
    </source>
</evidence>